<keyword evidence="6" id="KW-0446">Lipid-binding</keyword>
<evidence type="ECO:0000256" key="13">
    <source>
        <dbReference type="PIRNR" id="PIRNR036893"/>
    </source>
</evidence>
<dbReference type="Proteomes" id="UP000660862">
    <property type="component" value="Unassembled WGS sequence"/>
</dbReference>
<reference evidence="16" key="2">
    <citation type="submission" date="2020-09" db="EMBL/GenBank/DDBJ databases">
        <authorList>
            <person name="Sun Q."/>
            <person name="Zhou Y."/>
        </authorList>
    </citation>
    <scope>NUCLEOTIDE SEQUENCE</scope>
    <source>
        <strain evidence="16">CGMCC 1.12195</strain>
    </source>
</reference>
<comment type="function">
    <text evidence="11">Involved in the storage or transport of lipids necessary for membrane maintenance under stressful conditions. Displays a binding preference for lysophospholipids.</text>
</comment>
<evidence type="ECO:0000313" key="17">
    <source>
        <dbReference type="Proteomes" id="UP000660862"/>
    </source>
</evidence>
<comment type="subcellular location">
    <subcellularLocation>
        <location evidence="1">Cell outer membrane</location>
    </subcellularLocation>
    <subcellularLocation>
        <location evidence="2">Membrane</location>
        <topology evidence="2">Lipid-anchor</topology>
    </subcellularLocation>
</comment>
<comment type="similarity">
    <text evidence="3 13">Belongs to the calycin superfamily. Lipocalin family.</text>
</comment>
<dbReference type="InterPro" id="IPR002446">
    <property type="entry name" value="Lipocalin_bac"/>
</dbReference>
<sequence>MKIHERTYWLLGAGLLGVALFSTCGSIPRNAKPIDHFELNRYLGKWYEIARFDYRFEKNLNNVTAKYSLNDNGTVRVVNSGFDYKKNEWKSATGKAKFRNDKQTAALKVSFFGPFYSGYNVIAIDKDYQYALVAGESLKYLWILSRTTTIPSDVKQAYLEKAKAVGYDTSKLIWVEHDKENPY</sequence>
<evidence type="ECO:0000256" key="8">
    <source>
        <dbReference type="ARBA" id="ARBA00023139"/>
    </source>
</evidence>
<dbReference type="InterPro" id="IPR022271">
    <property type="entry name" value="Lipocalin_ApoD"/>
</dbReference>
<proteinExistence type="inferred from homology"/>
<reference evidence="16" key="1">
    <citation type="journal article" date="2014" name="Int. J. Syst. Evol. Microbiol.">
        <title>Complete genome sequence of Corynebacterium casei LMG S-19264T (=DSM 44701T), isolated from a smear-ripened cheese.</title>
        <authorList>
            <consortium name="US DOE Joint Genome Institute (JGI-PGF)"/>
            <person name="Walter F."/>
            <person name="Albersmeier A."/>
            <person name="Kalinowski J."/>
            <person name="Ruckert C."/>
        </authorList>
    </citation>
    <scope>NUCLEOTIDE SEQUENCE</scope>
    <source>
        <strain evidence="16">CGMCC 1.12195</strain>
    </source>
</reference>
<keyword evidence="10 14" id="KW-0449">Lipoprotein</keyword>
<evidence type="ECO:0000256" key="9">
    <source>
        <dbReference type="ARBA" id="ARBA00023237"/>
    </source>
</evidence>
<feature type="lipid moiety-binding region" description="N-palmitoyl cysteine" evidence="14">
    <location>
        <position position="24"/>
    </location>
</feature>
<feature type="lipid moiety-binding region" description="S-diacylglycerol cysteine" evidence="14">
    <location>
        <position position="24"/>
    </location>
</feature>
<accession>A0A917MBR9</accession>
<keyword evidence="8 14" id="KW-0564">Palmitate</keyword>
<evidence type="ECO:0000256" key="10">
    <source>
        <dbReference type="ARBA" id="ARBA00023288"/>
    </source>
</evidence>
<dbReference type="InterPro" id="IPR012674">
    <property type="entry name" value="Calycin"/>
</dbReference>
<dbReference type="EMBL" id="BMER01000002">
    <property type="protein sequence ID" value="GGG90528.1"/>
    <property type="molecule type" value="Genomic_DNA"/>
</dbReference>
<evidence type="ECO:0000256" key="6">
    <source>
        <dbReference type="ARBA" id="ARBA00023121"/>
    </source>
</evidence>
<dbReference type="SUPFAM" id="SSF50814">
    <property type="entry name" value="Lipocalins"/>
    <property type="match status" value="1"/>
</dbReference>
<gene>
    <name evidence="16" type="ORF">GCM10007415_26310</name>
</gene>
<dbReference type="CDD" id="cd19438">
    <property type="entry name" value="lipocalin_Blc-like"/>
    <property type="match status" value="1"/>
</dbReference>
<evidence type="ECO:0000259" key="15">
    <source>
        <dbReference type="Pfam" id="PF08212"/>
    </source>
</evidence>
<dbReference type="GO" id="GO:0008289">
    <property type="term" value="F:lipid binding"/>
    <property type="evidence" value="ECO:0007669"/>
    <property type="project" value="UniProtKB-KW"/>
</dbReference>
<dbReference type="InterPro" id="IPR022272">
    <property type="entry name" value="Lipocalin_CS"/>
</dbReference>
<evidence type="ECO:0000256" key="7">
    <source>
        <dbReference type="ARBA" id="ARBA00023136"/>
    </source>
</evidence>
<evidence type="ECO:0000256" key="11">
    <source>
        <dbReference type="ARBA" id="ARBA00057024"/>
    </source>
</evidence>
<evidence type="ECO:0000256" key="1">
    <source>
        <dbReference type="ARBA" id="ARBA00004442"/>
    </source>
</evidence>
<evidence type="ECO:0000256" key="4">
    <source>
        <dbReference type="ARBA" id="ARBA00011738"/>
    </source>
</evidence>
<keyword evidence="9" id="KW-0998">Cell outer membrane</keyword>
<feature type="domain" description="Lipocalin/cytosolic fatty-acid binding" evidence="15">
    <location>
        <begin position="38"/>
        <end position="176"/>
    </location>
</feature>
<dbReference type="InterPro" id="IPR047202">
    <property type="entry name" value="Lipocalin_Blc-like_dom"/>
</dbReference>
<name>A0A917MBR9_9SPHI</name>
<dbReference type="AlphaFoldDB" id="A0A917MBR9"/>
<dbReference type="PIRSF" id="PIRSF036893">
    <property type="entry name" value="Lipocalin_ApoD"/>
    <property type="match status" value="1"/>
</dbReference>
<comment type="caution">
    <text evidence="16">The sequence shown here is derived from an EMBL/GenBank/DDBJ whole genome shotgun (WGS) entry which is preliminary data.</text>
</comment>
<dbReference type="InterPro" id="IPR000566">
    <property type="entry name" value="Lipocln_cytosolic_FA-bd_dom"/>
</dbReference>
<evidence type="ECO:0000256" key="14">
    <source>
        <dbReference type="PIRSR" id="PIRSR036893-52"/>
    </source>
</evidence>
<dbReference type="PANTHER" id="PTHR10612">
    <property type="entry name" value="APOLIPOPROTEIN D"/>
    <property type="match status" value="1"/>
</dbReference>
<evidence type="ECO:0000256" key="2">
    <source>
        <dbReference type="ARBA" id="ARBA00004635"/>
    </source>
</evidence>
<dbReference type="PRINTS" id="PR01171">
    <property type="entry name" value="BCTLIPOCALIN"/>
</dbReference>
<protein>
    <recommendedName>
        <fullName evidence="12">Outer membrane lipoprotein Blc</fullName>
    </recommendedName>
</protein>
<evidence type="ECO:0000256" key="12">
    <source>
        <dbReference type="ARBA" id="ARBA00071217"/>
    </source>
</evidence>
<keyword evidence="5" id="KW-0732">Signal</keyword>
<dbReference type="Gene3D" id="2.40.128.20">
    <property type="match status" value="1"/>
</dbReference>
<evidence type="ECO:0000256" key="3">
    <source>
        <dbReference type="ARBA" id="ARBA00006889"/>
    </source>
</evidence>
<dbReference type="FunFam" id="2.40.128.20:FF:000002">
    <property type="entry name" value="Outer membrane lipoprotein Blc"/>
    <property type="match status" value="1"/>
</dbReference>
<organism evidence="16 17">
    <name type="scientific">Parapedobacter pyrenivorans</name>
    <dbReference type="NCBI Taxonomy" id="1305674"/>
    <lineage>
        <taxon>Bacteria</taxon>
        <taxon>Pseudomonadati</taxon>
        <taxon>Bacteroidota</taxon>
        <taxon>Sphingobacteriia</taxon>
        <taxon>Sphingobacteriales</taxon>
        <taxon>Sphingobacteriaceae</taxon>
        <taxon>Parapedobacter</taxon>
    </lineage>
</organism>
<evidence type="ECO:0000256" key="5">
    <source>
        <dbReference type="ARBA" id="ARBA00022729"/>
    </source>
</evidence>
<dbReference type="PROSITE" id="PS00213">
    <property type="entry name" value="LIPOCALIN"/>
    <property type="match status" value="1"/>
</dbReference>
<dbReference type="Pfam" id="PF08212">
    <property type="entry name" value="Lipocalin_2"/>
    <property type="match status" value="1"/>
</dbReference>
<dbReference type="RefSeq" id="WP_188506503.1">
    <property type="nucleotide sequence ID" value="NZ_BMER01000002.1"/>
</dbReference>
<keyword evidence="7" id="KW-0472">Membrane</keyword>
<keyword evidence="17" id="KW-1185">Reference proteome</keyword>
<evidence type="ECO:0000313" key="16">
    <source>
        <dbReference type="EMBL" id="GGG90528.1"/>
    </source>
</evidence>
<dbReference type="GO" id="GO:0009279">
    <property type="term" value="C:cell outer membrane"/>
    <property type="evidence" value="ECO:0007669"/>
    <property type="project" value="UniProtKB-SubCell"/>
</dbReference>
<comment type="subunit">
    <text evidence="4">Homodimer.</text>
</comment>
<dbReference type="PANTHER" id="PTHR10612:SF34">
    <property type="entry name" value="APOLIPOPROTEIN D"/>
    <property type="match status" value="1"/>
</dbReference>
<dbReference type="GO" id="GO:0006950">
    <property type="term" value="P:response to stress"/>
    <property type="evidence" value="ECO:0007669"/>
    <property type="project" value="UniProtKB-ARBA"/>
</dbReference>